<dbReference type="KEGG" id="ecw:EcE24377A_E0029"/>
<reference evidence="3" key="1">
    <citation type="journal article" date="2008" name="J. Bacteriol.">
        <title>The pangenome structure of Escherichia coli: comparative genomic analysis of E. coli commensal and pathogenic isolates.</title>
        <authorList>
            <person name="Rasko D.A."/>
            <person name="Rosovitz M.J."/>
            <person name="Myers G.S."/>
            <person name="Mongodin E.F."/>
            <person name="Fricke W.F."/>
            <person name="Gajer P."/>
            <person name="Crabtree J."/>
            <person name="Sebaihia M."/>
            <person name="Thomson N.R."/>
            <person name="Chaudhuri R."/>
            <person name="Henderson I.R."/>
            <person name="Sperandio V."/>
            <person name="Ravel J."/>
        </authorList>
    </citation>
    <scope>NUCLEOTIDE SEQUENCE [LARGE SCALE GENOMIC DNA]</scope>
    <source>
        <strain evidence="3">E24377A / ETEC</strain>
    </source>
</reference>
<feature type="compositionally biased region" description="Basic and acidic residues" evidence="1">
    <location>
        <begin position="160"/>
        <end position="171"/>
    </location>
</feature>
<evidence type="ECO:0000313" key="3">
    <source>
        <dbReference type="Proteomes" id="UP000001122"/>
    </source>
</evidence>
<dbReference type="AlphaFoldDB" id="A7ZH46"/>
<dbReference type="HOGENOM" id="CLU_096038_2_0_6"/>
<protein>
    <submittedName>
        <fullName evidence="2">Uncharacterized protein</fullName>
    </submittedName>
</protein>
<gene>
    <name evidence="2" type="ordered locus">EcE24377A_E0029</name>
</gene>
<keyword evidence="3" id="KW-1185">Reference proteome</keyword>
<accession>A7ZH46</accession>
<sequence>MTFRGNLLLYPLWYELHPFENLRRKGHHCHGLTHLSWAERKIFYRVLGKKFCGLFIYPGQSVRQVVAVSAPGDRDSYGCVAPAGMSRDPPQRRRARARNGVAPYIPAAFCRDAGSAGHGATRVARPFRSLQTRGFASGMEARQGGDSFAGSVHDSPPRQGDARKSHKQERNGKRKKKKKKKKKNSNRHGNHRKITSEKNIPDTSQTGRVTGDAPAWPASLPAGVSLSGVFARADRRPPPPALYHLFLLP</sequence>
<evidence type="ECO:0000256" key="1">
    <source>
        <dbReference type="SAM" id="MobiDB-lite"/>
    </source>
</evidence>
<name>A7ZH46_ECO24</name>
<keyword evidence="2" id="KW-0614">Plasmid</keyword>
<evidence type="ECO:0000313" key="2">
    <source>
        <dbReference type="EMBL" id="ABV16426.1"/>
    </source>
</evidence>
<dbReference type="Proteomes" id="UP000001122">
    <property type="component" value="Plasmid pETEC_74"/>
</dbReference>
<proteinExistence type="predicted"/>
<feature type="compositionally biased region" description="Basic residues" evidence="1">
    <location>
        <begin position="172"/>
        <end position="193"/>
    </location>
</feature>
<feature type="region of interest" description="Disordered" evidence="1">
    <location>
        <begin position="140"/>
        <end position="221"/>
    </location>
</feature>
<geneLocation type="plasmid" evidence="2 3">
    <name>pETEC_74</name>
</geneLocation>
<organism evidence="2 3">
    <name type="scientific">Escherichia coli O139:H28 (strain E24377A / ETEC)</name>
    <dbReference type="NCBI Taxonomy" id="331111"/>
    <lineage>
        <taxon>Bacteria</taxon>
        <taxon>Pseudomonadati</taxon>
        <taxon>Pseudomonadota</taxon>
        <taxon>Gammaproteobacteria</taxon>
        <taxon>Enterobacterales</taxon>
        <taxon>Enterobacteriaceae</taxon>
        <taxon>Escherichia</taxon>
    </lineage>
</organism>
<dbReference type="EMBL" id="CP000799">
    <property type="protein sequence ID" value="ABV16426.1"/>
    <property type="molecule type" value="Genomic_DNA"/>
</dbReference>